<organism evidence="3 4">
    <name type="scientific">Gossypium anomalum</name>
    <dbReference type="NCBI Taxonomy" id="47600"/>
    <lineage>
        <taxon>Eukaryota</taxon>
        <taxon>Viridiplantae</taxon>
        <taxon>Streptophyta</taxon>
        <taxon>Embryophyta</taxon>
        <taxon>Tracheophyta</taxon>
        <taxon>Spermatophyta</taxon>
        <taxon>Magnoliopsida</taxon>
        <taxon>eudicotyledons</taxon>
        <taxon>Gunneridae</taxon>
        <taxon>Pentapetalae</taxon>
        <taxon>rosids</taxon>
        <taxon>malvids</taxon>
        <taxon>Malvales</taxon>
        <taxon>Malvaceae</taxon>
        <taxon>Malvoideae</taxon>
        <taxon>Gossypium</taxon>
    </lineage>
</organism>
<name>A0A8J5XR61_9ROSI</name>
<comment type="similarity">
    <text evidence="1">Belongs to the IFRD family.</text>
</comment>
<dbReference type="Proteomes" id="UP000701853">
    <property type="component" value="Chromosome 13"/>
</dbReference>
<dbReference type="Gene3D" id="1.25.10.10">
    <property type="entry name" value="Leucine-rich Repeat Variant"/>
    <property type="match status" value="1"/>
</dbReference>
<comment type="caution">
    <text evidence="3">The sequence shown here is derived from an EMBL/GenBank/DDBJ whole genome shotgun (WGS) entry which is preliminary data.</text>
</comment>
<evidence type="ECO:0000256" key="1">
    <source>
        <dbReference type="ARBA" id="ARBA00008828"/>
    </source>
</evidence>
<evidence type="ECO:0000259" key="2">
    <source>
        <dbReference type="Pfam" id="PF05004"/>
    </source>
</evidence>
<dbReference type="PANTHER" id="PTHR12354">
    <property type="entry name" value="INTERFERON-RELATED DEVELOPMENTAL REGULATOR"/>
    <property type="match status" value="1"/>
</dbReference>
<gene>
    <name evidence="3" type="ORF">CXB51_035810</name>
</gene>
<accession>A0A8J5XR61</accession>
<dbReference type="PANTHER" id="PTHR12354:SF13">
    <property type="entry name" value="DEVELOPMENTAL REGULATOR FAMILY PROTEIN _ IFRD FAMILY PROTEIN, PUTATIVE-RELATED"/>
    <property type="match status" value="1"/>
</dbReference>
<dbReference type="InterPro" id="IPR011989">
    <property type="entry name" value="ARM-like"/>
</dbReference>
<dbReference type="InterPro" id="IPR007701">
    <property type="entry name" value="Interferon-rel_develop_reg_N"/>
</dbReference>
<dbReference type="OrthoDB" id="686784at2759"/>
<sequence length="471" mass="53162">MKVIERWRLGFGDKVGNKVTNKEWVSGFIGLELHQDSKGGQRSRRGILLDDDDDARGDLHNFRGPCKTLHDYFIDLSGKRASVREEALSTILKALTLNIEQKFVELNFVTLVYQCLHFIKKGSPTEMKQAAHIIGLLSMITNTVEKVHEAYEDVLTALSQGGLKPKLKTLEILGCLTVVTFFGASNSDETESVMKLLWDLINPGTDSSIERKDSPAVLTAMISAWSFLLSTIDGWRLSHKNWQGAITYFSNIIDSNNEALCAAACEALALVFESNCLEKFSSATKDSNKELKDNIIKQLRSQLSETGNERISSQDPRTGFNSASAALDFLEDGKCANTHVTIGGQKLILSTWSQKVQLKFLKHFLGNDGFVKHMMENENFHNVFDFLPKRRNAWGNVLYVPEREEVTILFFRPMVARHNDCSLLPSVTKDKQLAKKKTMSPNSHLSKARTQLLKKQRDLSLKEREFDCFDY</sequence>
<dbReference type="Pfam" id="PF05004">
    <property type="entry name" value="IFRD"/>
    <property type="match status" value="1"/>
</dbReference>
<feature type="domain" description="Interferon-related developmental regulator N-terminal" evidence="2">
    <location>
        <begin position="67"/>
        <end position="315"/>
    </location>
</feature>
<protein>
    <recommendedName>
        <fullName evidence="2">Interferon-related developmental regulator N-terminal domain-containing protein</fullName>
    </recommendedName>
</protein>
<keyword evidence="4" id="KW-1185">Reference proteome</keyword>
<proteinExistence type="inferred from homology"/>
<evidence type="ECO:0000313" key="4">
    <source>
        <dbReference type="Proteomes" id="UP000701853"/>
    </source>
</evidence>
<evidence type="ECO:0000313" key="3">
    <source>
        <dbReference type="EMBL" id="KAG8473538.1"/>
    </source>
</evidence>
<dbReference type="InterPro" id="IPR016024">
    <property type="entry name" value="ARM-type_fold"/>
</dbReference>
<dbReference type="InterPro" id="IPR039777">
    <property type="entry name" value="IFRD"/>
</dbReference>
<dbReference type="SUPFAM" id="SSF48371">
    <property type="entry name" value="ARM repeat"/>
    <property type="match status" value="1"/>
</dbReference>
<dbReference type="EMBL" id="JAHUZN010000013">
    <property type="protein sequence ID" value="KAG8473538.1"/>
    <property type="molecule type" value="Genomic_DNA"/>
</dbReference>
<reference evidence="3 4" key="1">
    <citation type="journal article" date="2021" name="bioRxiv">
        <title>The Gossypium anomalum genome as a resource for cotton improvement and evolutionary analysis of hybrid incompatibility.</title>
        <authorList>
            <person name="Grover C.E."/>
            <person name="Yuan D."/>
            <person name="Arick M.A."/>
            <person name="Miller E.R."/>
            <person name="Hu G."/>
            <person name="Peterson D.G."/>
            <person name="Wendel J.F."/>
            <person name="Udall J.A."/>
        </authorList>
    </citation>
    <scope>NUCLEOTIDE SEQUENCE [LARGE SCALE GENOMIC DNA]</scope>
    <source>
        <strain evidence="3">JFW-Udall</strain>
        <tissue evidence="3">Leaf</tissue>
    </source>
</reference>
<dbReference type="AlphaFoldDB" id="A0A8J5XR61"/>